<accession>A0A5E4Q1N5</accession>
<dbReference type="EMBL" id="FZQP02001048">
    <property type="protein sequence ID" value="VVC91408.1"/>
    <property type="molecule type" value="Genomic_DNA"/>
</dbReference>
<evidence type="ECO:0000313" key="2">
    <source>
        <dbReference type="Proteomes" id="UP000324832"/>
    </source>
</evidence>
<proteinExistence type="predicted"/>
<dbReference type="Proteomes" id="UP000324832">
    <property type="component" value="Unassembled WGS sequence"/>
</dbReference>
<dbReference type="AlphaFoldDB" id="A0A5E4Q1N5"/>
<protein>
    <submittedName>
        <fullName evidence="1">Uncharacterized protein</fullName>
    </submittedName>
</protein>
<sequence length="70" mass="7742">MTIIFISEPGGIWSQLWNLAVSSKLVPNTSLIISFSLSGIIDIFSRCFSHAISLLVMNDLLAIIHCKHNN</sequence>
<gene>
    <name evidence="1" type="ORF">LSINAPIS_LOCUS4082</name>
</gene>
<name>A0A5E4Q1N5_9NEOP</name>
<keyword evidence="2" id="KW-1185">Reference proteome</keyword>
<organism evidence="1 2">
    <name type="scientific">Leptidea sinapis</name>
    <dbReference type="NCBI Taxonomy" id="189913"/>
    <lineage>
        <taxon>Eukaryota</taxon>
        <taxon>Metazoa</taxon>
        <taxon>Ecdysozoa</taxon>
        <taxon>Arthropoda</taxon>
        <taxon>Hexapoda</taxon>
        <taxon>Insecta</taxon>
        <taxon>Pterygota</taxon>
        <taxon>Neoptera</taxon>
        <taxon>Endopterygota</taxon>
        <taxon>Lepidoptera</taxon>
        <taxon>Glossata</taxon>
        <taxon>Ditrysia</taxon>
        <taxon>Papilionoidea</taxon>
        <taxon>Pieridae</taxon>
        <taxon>Dismorphiinae</taxon>
        <taxon>Leptidea</taxon>
    </lineage>
</organism>
<reference evidence="1 2" key="1">
    <citation type="submission" date="2017-07" db="EMBL/GenBank/DDBJ databases">
        <authorList>
            <person name="Talla V."/>
            <person name="Backstrom N."/>
        </authorList>
    </citation>
    <scope>NUCLEOTIDE SEQUENCE [LARGE SCALE GENOMIC DNA]</scope>
</reference>
<evidence type="ECO:0000313" key="1">
    <source>
        <dbReference type="EMBL" id="VVC91408.1"/>
    </source>
</evidence>